<dbReference type="Pfam" id="PF19501">
    <property type="entry name" value="PcRGLX_1st"/>
    <property type="match status" value="1"/>
</dbReference>
<dbReference type="SUPFAM" id="SSF48208">
    <property type="entry name" value="Six-hairpin glycosidases"/>
    <property type="match status" value="1"/>
</dbReference>
<dbReference type="InterPro" id="IPR045793">
    <property type="entry name" value="PcRGLX/YetA-like"/>
</dbReference>
<dbReference type="RefSeq" id="WP_095609894.1">
    <property type="nucleotide sequence ID" value="NZ_NMPM01000010.1"/>
</dbReference>
<dbReference type="InterPro" id="IPR048329">
    <property type="entry name" value="PcRGLX_1st"/>
</dbReference>
<feature type="region of interest" description="Disordered" evidence="1">
    <location>
        <begin position="1"/>
        <end position="22"/>
    </location>
</feature>
<evidence type="ECO:0000313" key="4">
    <source>
        <dbReference type="Proteomes" id="UP000218332"/>
    </source>
</evidence>
<organism evidence="3 4">
    <name type="scientific">Tamilnaduibacter salinus</name>
    <dbReference type="NCBI Taxonomy" id="1484056"/>
    <lineage>
        <taxon>Bacteria</taxon>
        <taxon>Pseudomonadati</taxon>
        <taxon>Pseudomonadota</taxon>
        <taxon>Gammaproteobacteria</taxon>
        <taxon>Pseudomonadales</taxon>
        <taxon>Marinobacteraceae</taxon>
        <taxon>Tamilnaduibacter</taxon>
    </lineage>
</organism>
<protein>
    <recommendedName>
        <fullName evidence="2">PcRGLX/YetA-like N-terminal RIFT barrel domain-containing protein</fullName>
    </recommendedName>
</protein>
<feature type="domain" description="PcRGLX/YetA-like N-terminal RIFT barrel" evidence="2">
    <location>
        <begin position="42"/>
        <end position="89"/>
    </location>
</feature>
<gene>
    <name evidence="3" type="ORF">CF392_02520</name>
</gene>
<dbReference type="Proteomes" id="UP000218332">
    <property type="component" value="Unassembled WGS sequence"/>
</dbReference>
<dbReference type="EMBL" id="NMPM01000010">
    <property type="protein sequence ID" value="PAV27031.1"/>
    <property type="molecule type" value="Genomic_DNA"/>
</dbReference>
<evidence type="ECO:0000259" key="2">
    <source>
        <dbReference type="Pfam" id="PF19501"/>
    </source>
</evidence>
<keyword evidence="4" id="KW-1185">Reference proteome</keyword>
<reference evidence="3 4" key="1">
    <citation type="submission" date="2017-07" db="EMBL/GenBank/DDBJ databases">
        <title>Tamlnaduibacter salinus (Mi-7) genome sequencing.</title>
        <authorList>
            <person name="Verma A."/>
            <person name="Krishnamurthi S."/>
        </authorList>
    </citation>
    <scope>NUCLEOTIDE SEQUENCE [LARGE SCALE GENOMIC DNA]</scope>
    <source>
        <strain evidence="3 4">Mi-7</strain>
    </source>
</reference>
<sequence length="880" mass="98916">MSPTIDAENTVTEPDASADPAHAGNPLATIAFCRQGATAAPYPHPVCVGVPLAKGQLSPDQPLALSDGETTLPLQTAPLAHWPYGSVRWLRVESLVAFTGDSMPTLTLSPSGPDASGPPIRVTETDDGIDVFNGVRHFHFPKQSAEWHSRSDEGLRIATPELTTADGQPCEAQVLTAWHLLDQGPVRVRLSMTANWRTAQEGMLAKSTITVDIFRDSETVRSAIDLHNPRRARHPGGLWDLGDPGSVHFQSLVIRLRSDRMSQSWVRPHPDDAGIESDGELLIYQDSSGGEHWDSRNHIDADSRVTTTFRGFKLVRQGETVFRGDRAEPVLGVADRLGEVQVCMDHFWQNFPSALEADREGIQIGLFPRQTATPYELQGGERKTQQCHIHFGTDRDALTGCFHPPVPIIDASHYEQTQAFPWFAARETHGPLEDLIQAGIDGPNNFFAKREVIDEYGWRNFGELFADHETLYQAPGEAPFISHYNNQYDPIYGFARQFARTGDPRWFELMDDLARHVRDIDIYHTDDDRVEYNHGLFWHTDHYLDAHTATHRTFTRHNDTSSTPGQTGGGPAAEHCYTTGLLYHYFLTGDTDSRDAVLELAHWMVANQEGQGGFLEQILALKKQDLPRVKAKLRGETVTAHQYPFTRATGNYLNALLDAWTLTGDSQWLKRAEAVIAKTIHPADDPDLRNLLDVETGWSYLVFMASLAKYIDLKRANGDTDGLFSYAVAAFRQYARWMVERERPFLEDPEPLEFPNDTWTAQEIRKILIMRLAAAFDPENRTHYEAKAQEWTEAMTIRLADSPESGFTRILCILMQNYGAYDRIQPIALTDSTPNTGDSTPILTWRTLTLRIIQRMMRGIGTFQPAKERAWLNARLERGS</sequence>
<accession>A0A2A2I4U3</accession>
<dbReference type="GO" id="GO:0005975">
    <property type="term" value="P:carbohydrate metabolic process"/>
    <property type="evidence" value="ECO:0007669"/>
    <property type="project" value="InterPro"/>
</dbReference>
<dbReference type="PANTHER" id="PTHR40081">
    <property type="entry name" value="CONCANAVALIN A-LIKE LECTIN/GLUCANASE"/>
    <property type="match status" value="1"/>
</dbReference>
<comment type="caution">
    <text evidence="3">The sequence shown here is derived from an EMBL/GenBank/DDBJ whole genome shotgun (WGS) entry which is preliminary data.</text>
</comment>
<proteinExistence type="predicted"/>
<dbReference type="InterPro" id="IPR008928">
    <property type="entry name" value="6-hairpin_glycosidase_sf"/>
</dbReference>
<evidence type="ECO:0000256" key="1">
    <source>
        <dbReference type="SAM" id="MobiDB-lite"/>
    </source>
</evidence>
<dbReference type="AlphaFoldDB" id="A0A2A2I4U3"/>
<name>A0A2A2I4U3_9GAMM</name>
<feature type="compositionally biased region" description="Polar residues" evidence="1">
    <location>
        <begin position="1"/>
        <end position="12"/>
    </location>
</feature>
<dbReference type="PANTHER" id="PTHR40081:SF1">
    <property type="entry name" value="TAT PATHWAY SIGNAL SEQUENCE DOMAIN PROTEIN"/>
    <property type="match status" value="1"/>
</dbReference>
<evidence type="ECO:0000313" key="3">
    <source>
        <dbReference type="EMBL" id="PAV27031.1"/>
    </source>
</evidence>